<evidence type="ECO:0000256" key="3">
    <source>
        <dbReference type="ARBA" id="ARBA00022448"/>
    </source>
</evidence>
<comment type="caution">
    <text evidence="11">The sequence shown here is derived from an EMBL/GenBank/DDBJ whole genome shotgun (WGS) entry which is preliminary data.</text>
</comment>
<evidence type="ECO:0000256" key="10">
    <source>
        <dbReference type="RuleBase" id="RU004349"/>
    </source>
</evidence>
<keyword evidence="6 9" id="KW-1133">Transmembrane helix</keyword>
<dbReference type="InterPro" id="IPR002208">
    <property type="entry name" value="SecY/SEC61-alpha"/>
</dbReference>
<dbReference type="PANTHER" id="PTHR10906">
    <property type="entry name" value="SECY/SEC61-ALPHA FAMILY MEMBER"/>
    <property type="match status" value="1"/>
</dbReference>
<dbReference type="PIRSF" id="PIRSF004557">
    <property type="entry name" value="SecY"/>
    <property type="match status" value="1"/>
</dbReference>
<feature type="transmembrane region" description="Helical" evidence="9">
    <location>
        <begin position="393"/>
        <end position="414"/>
    </location>
</feature>
<evidence type="ECO:0000256" key="2">
    <source>
        <dbReference type="ARBA" id="ARBA00005751"/>
    </source>
</evidence>
<dbReference type="EMBL" id="JANUCP010000007">
    <property type="protein sequence ID" value="MCS3920863.1"/>
    <property type="molecule type" value="Genomic_DNA"/>
</dbReference>
<dbReference type="Pfam" id="PF00344">
    <property type="entry name" value="SecY"/>
    <property type="match status" value="1"/>
</dbReference>
<dbReference type="HAMAP" id="MF_01465">
    <property type="entry name" value="SecY"/>
    <property type="match status" value="1"/>
</dbReference>
<dbReference type="Proteomes" id="UP001204798">
    <property type="component" value="Unassembled WGS sequence"/>
</dbReference>
<dbReference type="Gene3D" id="1.10.3370.10">
    <property type="entry name" value="SecY subunit domain"/>
    <property type="match status" value="1"/>
</dbReference>
<keyword evidence="4 9" id="KW-0812">Transmembrane</keyword>
<dbReference type="InterPro" id="IPR023201">
    <property type="entry name" value="SecY_dom_sf"/>
</dbReference>
<dbReference type="RefSeq" id="WP_259101094.1">
    <property type="nucleotide sequence ID" value="NZ_CP130454.1"/>
</dbReference>
<feature type="transmembrane region" description="Helical" evidence="9">
    <location>
        <begin position="30"/>
        <end position="49"/>
    </location>
</feature>
<dbReference type="NCBIfam" id="TIGR00967">
    <property type="entry name" value="3a0501s007"/>
    <property type="match status" value="1"/>
</dbReference>
<feature type="transmembrane region" description="Helical" evidence="9">
    <location>
        <begin position="227"/>
        <end position="247"/>
    </location>
</feature>
<evidence type="ECO:0000256" key="6">
    <source>
        <dbReference type="ARBA" id="ARBA00022989"/>
    </source>
</evidence>
<evidence type="ECO:0000313" key="11">
    <source>
        <dbReference type="EMBL" id="MCS3920863.1"/>
    </source>
</evidence>
<evidence type="ECO:0000313" key="12">
    <source>
        <dbReference type="Proteomes" id="UP001204798"/>
    </source>
</evidence>
<evidence type="ECO:0000256" key="8">
    <source>
        <dbReference type="ARBA" id="ARBA00023136"/>
    </source>
</evidence>
<keyword evidence="3 9" id="KW-0813">Transport</keyword>
<comment type="similarity">
    <text evidence="2 9 10">Belongs to the SecY/SEC61-alpha family.</text>
</comment>
<evidence type="ECO:0000256" key="7">
    <source>
        <dbReference type="ARBA" id="ARBA00023010"/>
    </source>
</evidence>
<dbReference type="PRINTS" id="PR00303">
    <property type="entry name" value="SECYTRNLCASE"/>
</dbReference>
<feature type="transmembrane region" description="Helical" evidence="9">
    <location>
        <begin position="197"/>
        <end position="221"/>
    </location>
</feature>
<protein>
    <recommendedName>
        <fullName evidence="9">Protein translocase subunit SecY</fullName>
    </recommendedName>
</protein>
<feature type="transmembrane region" description="Helical" evidence="9">
    <location>
        <begin position="420"/>
        <end position="438"/>
    </location>
</feature>
<keyword evidence="12" id="KW-1185">Reference proteome</keyword>
<name>A0ABT2EVB0_9BACT</name>
<keyword evidence="9" id="KW-1003">Cell membrane</keyword>
<proteinExistence type="inferred from homology"/>
<keyword evidence="5 9" id="KW-0653">Protein transport</keyword>
<dbReference type="PROSITE" id="PS00756">
    <property type="entry name" value="SECY_2"/>
    <property type="match status" value="1"/>
</dbReference>
<dbReference type="InterPro" id="IPR026593">
    <property type="entry name" value="SecY"/>
</dbReference>
<sequence length="458" mass="50623">MMVRPDRGSNLIQNALTALKVPDLQRRFRFLLFALAVYAFGSHIPVPGIDTSGIERFFTQGAGAGPFFGLINMFTGGALRKFSIFALGVIPYINGSIIVQLLTAAFPQLEEWRKEGEWGRRKLARLTRYLTLLSAALQGFGYLHLFMNTPLPGGGTVLPQDLSIWQQIWAVMSMIAGTAFLMWLGELITERGIGNGISIIIFAGIVLRLPGELAGVIASAISGGIPWGSVLLLFTLFGFTLVFIVYVQQSQRRIPVTYTRRMVGNRIGSVTSYLPVPVNIGGVIPIIFALAIVSFPVTLVSFFPVKFTVPFVGWTIDMIQVRSVIQHWFTPGGSWFGLILYGIMVIVFTYFYAAIIYRPDEIADNLRKWGGVIPGIRPGQQTVEYIDRVATRITFAGAIFLAIVAVLEFLVPAWTRIPETQFSLVGGTSILIAVSVALETMKQLEAQLLLRQYETFIK</sequence>
<dbReference type="SUPFAM" id="SSF103491">
    <property type="entry name" value="Preprotein translocase SecY subunit"/>
    <property type="match status" value="1"/>
</dbReference>
<keyword evidence="8 9" id="KW-0472">Membrane</keyword>
<feature type="transmembrane region" description="Helical" evidence="9">
    <location>
        <begin position="335"/>
        <end position="357"/>
    </location>
</feature>
<comment type="subcellular location">
    <subcellularLocation>
        <location evidence="9">Cell membrane</location>
        <topology evidence="9">Multi-pass membrane protein</topology>
    </subcellularLocation>
    <subcellularLocation>
        <location evidence="1">Membrane</location>
        <topology evidence="1">Multi-pass membrane protein</topology>
    </subcellularLocation>
</comment>
<evidence type="ECO:0000256" key="4">
    <source>
        <dbReference type="ARBA" id="ARBA00022692"/>
    </source>
</evidence>
<evidence type="ECO:0000256" key="1">
    <source>
        <dbReference type="ARBA" id="ARBA00004141"/>
    </source>
</evidence>
<gene>
    <name evidence="9" type="primary">secY</name>
    <name evidence="11" type="ORF">M2350_003300</name>
</gene>
<reference evidence="11 12" key="1">
    <citation type="submission" date="2022-08" db="EMBL/GenBank/DDBJ databases">
        <title>Bacterial and archaeal communities from various locations to study Microbial Dark Matter (Phase II).</title>
        <authorList>
            <person name="Stepanauskas R."/>
        </authorList>
    </citation>
    <scope>NUCLEOTIDE SEQUENCE [LARGE SCALE GENOMIC DNA]</scope>
    <source>
        <strain evidence="11 12">PD1</strain>
    </source>
</reference>
<evidence type="ECO:0000256" key="5">
    <source>
        <dbReference type="ARBA" id="ARBA00022927"/>
    </source>
</evidence>
<keyword evidence="7 9" id="KW-0811">Translocation</keyword>
<comment type="subunit">
    <text evidence="9">Component of the Sec protein translocase complex. Heterotrimer consisting of SecY, SecE and SecG subunits. The heterotrimers can form oligomers, although 1 heterotrimer is thought to be able to translocate proteins. Interacts with the ribosome. Interacts with SecDF, and other proteins may be involved. Interacts with SecA.</text>
</comment>
<feature type="transmembrane region" description="Helical" evidence="9">
    <location>
        <begin position="167"/>
        <end position="185"/>
    </location>
</feature>
<dbReference type="InterPro" id="IPR030659">
    <property type="entry name" value="SecY_CS"/>
</dbReference>
<accession>A0ABT2EVB0</accession>
<feature type="transmembrane region" description="Helical" evidence="9">
    <location>
        <begin position="267"/>
        <end position="295"/>
    </location>
</feature>
<evidence type="ECO:0000256" key="9">
    <source>
        <dbReference type="HAMAP-Rule" id="MF_01465"/>
    </source>
</evidence>
<organism evidence="11 12">
    <name type="scientific">Candidatus Fervidibacter sacchari</name>
    <dbReference type="NCBI Taxonomy" id="1448929"/>
    <lineage>
        <taxon>Bacteria</taxon>
        <taxon>Candidatus Fervidibacterota</taxon>
        <taxon>Candidatus Fervidibacter</taxon>
    </lineage>
</organism>
<feature type="transmembrane region" description="Helical" evidence="9">
    <location>
        <begin position="82"/>
        <end position="106"/>
    </location>
</feature>
<feature type="transmembrane region" description="Helical" evidence="9">
    <location>
        <begin position="126"/>
        <end position="147"/>
    </location>
</feature>
<comment type="function">
    <text evidence="9">The central subunit of the protein translocation channel SecYEG. Consists of two halves formed by TMs 1-5 and 6-10. These two domains form a lateral gate at the front which open onto the bilayer between TMs 2 and 7, and are clamped together by SecE at the back. The channel is closed by both a pore ring composed of hydrophobic SecY resides and a short helix (helix 2A) on the extracellular side of the membrane which forms a plug. The plug probably moves laterally to allow the channel to open. The ring and the pore may move independently.</text>
</comment>